<dbReference type="EMBL" id="JACCCW010000002">
    <property type="protein sequence ID" value="NYF80944.1"/>
    <property type="molecule type" value="Genomic_DNA"/>
</dbReference>
<dbReference type="AlphaFoldDB" id="A0A7Y9PJ95"/>
<gene>
    <name evidence="1" type="ORF">HDF17_003264</name>
</gene>
<protein>
    <submittedName>
        <fullName evidence="1">Uncharacterized protein</fullName>
    </submittedName>
</protein>
<proteinExistence type="predicted"/>
<evidence type="ECO:0000313" key="2">
    <source>
        <dbReference type="Proteomes" id="UP000589520"/>
    </source>
</evidence>
<organism evidence="1 2">
    <name type="scientific">Granulicella arctica</name>
    <dbReference type="NCBI Taxonomy" id="940613"/>
    <lineage>
        <taxon>Bacteria</taxon>
        <taxon>Pseudomonadati</taxon>
        <taxon>Acidobacteriota</taxon>
        <taxon>Terriglobia</taxon>
        <taxon>Terriglobales</taxon>
        <taxon>Acidobacteriaceae</taxon>
        <taxon>Granulicella</taxon>
    </lineage>
</organism>
<evidence type="ECO:0000313" key="1">
    <source>
        <dbReference type="EMBL" id="NYF80944.1"/>
    </source>
</evidence>
<name>A0A7Y9PJ95_9BACT</name>
<reference evidence="1 2" key="1">
    <citation type="submission" date="2020-07" db="EMBL/GenBank/DDBJ databases">
        <title>Genomic Encyclopedia of Type Strains, Phase IV (KMG-V): Genome sequencing to study the core and pangenomes of soil and plant-associated prokaryotes.</title>
        <authorList>
            <person name="Whitman W."/>
        </authorList>
    </citation>
    <scope>NUCLEOTIDE SEQUENCE [LARGE SCALE GENOMIC DNA]</scope>
    <source>
        <strain evidence="1 2">X4EP2</strain>
    </source>
</reference>
<keyword evidence="2" id="KW-1185">Reference proteome</keyword>
<sequence length="78" mass="8792">MANMVEPANKSPDSALATQVAKLWPHRECEANIMLGQFCRVGLHWWRQLDLSELAPGKDIHFCFSCKKVKMDGVVHGL</sequence>
<dbReference type="Proteomes" id="UP000589520">
    <property type="component" value="Unassembled WGS sequence"/>
</dbReference>
<accession>A0A7Y9PJ95</accession>
<comment type="caution">
    <text evidence="1">The sequence shown here is derived from an EMBL/GenBank/DDBJ whole genome shotgun (WGS) entry which is preliminary data.</text>
</comment>
<dbReference type="RefSeq" id="WP_179492695.1">
    <property type="nucleotide sequence ID" value="NZ_JACCCW010000002.1"/>
</dbReference>